<dbReference type="CDD" id="cd00586">
    <property type="entry name" value="4HBT"/>
    <property type="match status" value="1"/>
</dbReference>
<sequence length="259" mass="29632">MYRHIPTLSRRSWQLALPGSRRNFQGTGYVNHSAPAAVENGVDPRWLSNLRSEAKRKDNDASSRILMTLNDRWLQLSAGAEGFVGGEHAGLDRHTVVWGDMDSMGLLRKGHVNNVVYNKYAESARINWFRSLAKVARPELQPEWEGLWAPKGVGLILKSIKTDYKLPIVYPDTVTVLHKLLERPSDDLTSIKLEVVILSHKHQRPAARCFEDIVVYDYRQGKKTSAPRFLVDELQRMFDLQEDTHQQAVTEIRHLQKSL</sequence>
<dbReference type="InterPro" id="IPR029069">
    <property type="entry name" value="HotDog_dom_sf"/>
</dbReference>
<dbReference type="AlphaFoldDB" id="A0A9P8CT36"/>
<dbReference type="GO" id="GO:0047617">
    <property type="term" value="F:fatty acyl-CoA hydrolase activity"/>
    <property type="evidence" value="ECO:0007669"/>
    <property type="project" value="TreeGrafter"/>
</dbReference>
<gene>
    <name evidence="1" type="ORF">F5Z01DRAFT_684660</name>
</gene>
<protein>
    <submittedName>
        <fullName evidence="1">Thioesterase-like superfamily-domain-containing protein</fullName>
    </submittedName>
</protein>
<dbReference type="GeneID" id="70296848"/>
<comment type="caution">
    <text evidence="1">The sequence shown here is derived from an EMBL/GenBank/DDBJ whole genome shotgun (WGS) entry which is preliminary data.</text>
</comment>
<evidence type="ECO:0000313" key="1">
    <source>
        <dbReference type="EMBL" id="KAG9258764.1"/>
    </source>
</evidence>
<keyword evidence="2" id="KW-1185">Reference proteome</keyword>
<dbReference type="Gene3D" id="3.10.129.10">
    <property type="entry name" value="Hotdog Thioesterase"/>
    <property type="match status" value="1"/>
</dbReference>
<reference evidence="1" key="1">
    <citation type="journal article" date="2021" name="IMA Fungus">
        <title>Genomic characterization of three marine fungi, including Emericellopsis atlantica sp. nov. with signatures of a generalist lifestyle and marine biomass degradation.</title>
        <authorList>
            <person name="Hagestad O.C."/>
            <person name="Hou L."/>
            <person name="Andersen J.H."/>
            <person name="Hansen E.H."/>
            <person name="Altermark B."/>
            <person name="Li C."/>
            <person name="Kuhnert E."/>
            <person name="Cox R.J."/>
            <person name="Crous P.W."/>
            <person name="Spatafora J.W."/>
            <person name="Lail K."/>
            <person name="Amirebrahimi M."/>
            <person name="Lipzen A."/>
            <person name="Pangilinan J."/>
            <person name="Andreopoulos W."/>
            <person name="Hayes R.D."/>
            <person name="Ng V."/>
            <person name="Grigoriev I.V."/>
            <person name="Jackson S.A."/>
            <person name="Sutton T.D.S."/>
            <person name="Dobson A.D.W."/>
            <person name="Rama T."/>
        </authorList>
    </citation>
    <scope>NUCLEOTIDE SEQUENCE</scope>
    <source>
        <strain evidence="1">TS7</strain>
    </source>
</reference>
<accession>A0A9P8CT36</accession>
<dbReference type="RefSeq" id="XP_046122688.1">
    <property type="nucleotide sequence ID" value="XM_046265945.1"/>
</dbReference>
<dbReference type="PANTHER" id="PTHR31793:SF39">
    <property type="entry name" value="THIOESTERASE_THIOL ESTER DEHYDRASE-ISOMERASE"/>
    <property type="match status" value="1"/>
</dbReference>
<evidence type="ECO:0000313" key="2">
    <source>
        <dbReference type="Proteomes" id="UP000887229"/>
    </source>
</evidence>
<name>A0A9P8CT36_9HYPO</name>
<dbReference type="PANTHER" id="PTHR31793">
    <property type="entry name" value="4-HYDROXYBENZOYL-COA THIOESTERASE FAMILY MEMBER"/>
    <property type="match status" value="1"/>
</dbReference>
<dbReference type="EMBL" id="MU251242">
    <property type="protein sequence ID" value="KAG9258764.1"/>
    <property type="molecule type" value="Genomic_DNA"/>
</dbReference>
<organism evidence="1 2">
    <name type="scientific">Emericellopsis atlantica</name>
    <dbReference type="NCBI Taxonomy" id="2614577"/>
    <lineage>
        <taxon>Eukaryota</taxon>
        <taxon>Fungi</taxon>
        <taxon>Dikarya</taxon>
        <taxon>Ascomycota</taxon>
        <taxon>Pezizomycotina</taxon>
        <taxon>Sordariomycetes</taxon>
        <taxon>Hypocreomycetidae</taxon>
        <taxon>Hypocreales</taxon>
        <taxon>Bionectriaceae</taxon>
        <taxon>Emericellopsis</taxon>
    </lineage>
</organism>
<dbReference type="Pfam" id="PF13279">
    <property type="entry name" value="4HBT_2"/>
    <property type="match status" value="1"/>
</dbReference>
<dbReference type="Proteomes" id="UP000887229">
    <property type="component" value="Unassembled WGS sequence"/>
</dbReference>
<dbReference type="InterPro" id="IPR050563">
    <property type="entry name" value="4-hydroxybenzoyl-CoA_TE"/>
</dbReference>
<dbReference type="OrthoDB" id="5538558at2759"/>
<proteinExistence type="predicted"/>
<dbReference type="SUPFAM" id="SSF54637">
    <property type="entry name" value="Thioesterase/thiol ester dehydrase-isomerase"/>
    <property type="match status" value="1"/>
</dbReference>